<organism evidence="1 2">
    <name type="scientific">Brassica rapa subsp. trilocularis</name>
    <dbReference type="NCBI Taxonomy" id="1813537"/>
    <lineage>
        <taxon>Eukaryota</taxon>
        <taxon>Viridiplantae</taxon>
        <taxon>Streptophyta</taxon>
        <taxon>Embryophyta</taxon>
        <taxon>Tracheophyta</taxon>
        <taxon>Spermatophyta</taxon>
        <taxon>Magnoliopsida</taxon>
        <taxon>eudicotyledons</taxon>
        <taxon>Gunneridae</taxon>
        <taxon>Pentapetalae</taxon>
        <taxon>rosids</taxon>
        <taxon>malvids</taxon>
        <taxon>Brassicales</taxon>
        <taxon>Brassicaceae</taxon>
        <taxon>Brassiceae</taxon>
        <taxon>Brassica</taxon>
    </lineage>
</organism>
<dbReference type="EMBL" id="JADBGQ010000007">
    <property type="protein sequence ID" value="KAG5390612.1"/>
    <property type="molecule type" value="Genomic_DNA"/>
</dbReference>
<dbReference type="Gene3D" id="1.10.260.40">
    <property type="entry name" value="lambda repressor-like DNA-binding domains"/>
    <property type="match status" value="1"/>
</dbReference>
<feature type="non-terminal residue" evidence="1">
    <location>
        <position position="1"/>
    </location>
</feature>
<sequence>LLRRRLLRQFFFSLSSFPTVNRFFSDQIQSKSTLRERSILVLRLCGRACVAGEAKLPSDPSPKNEEEAMAGVGPMTQDWEPVVIHERVPTELKKAIMQARGEKKLTQSQLA</sequence>
<comment type="caution">
    <text evidence="1">The sequence shown here is derived from an EMBL/GenBank/DDBJ whole genome shotgun (WGS) entry which is preliminary data.</text>
</comment>
<dbReference type="Proteomes" id="UP000823674">
    <property type="component" value="Chromosome A08"/>
</dbReference>
<gene>
    <name evidence="1" type="primary">A08g510030.1_BraROA</name>
    <name evidence="1" type="ORF">IGI04_032153</name>
</gene>
<proteinExistence type="predicted"/>
<reference evidence="1 2" key="1">
    <citation type="submission" date="2021-03" db="EMBL/GenBank/DDBJ databases">
        <authorList>
            <person name="King G.J."/>
            <person name="Bancroft I."/>
            <person name="Baten A."/>
            <person name="Bloomfield J."/>
            <person name="Borpatragohain P."/>
            <person name="He Z."/>
            <person name="Irish N."/>
            <person name="Irwin J."/>
            <person name="Liu K."/>
            <person name="Mauleon R.P."/>
            <person name="Moore J."/>
            <person name="Morris R."/>
            <person name="Ostergaard L."/>
            <person name="Wang B."/>
            <person name="Wells R."/>
        </authorList>
    </citation>
    <scope>NUCLEOTIDE SEQUENCE [LARGE SCALE GENOMIC DNA]</scope>
    <source>
        <strain evidence="1">R-o-18</strain>
        <tissue evidence="1">Leaf</tissue>
    </source>
</reference>
<feature type="non-terminal residue" evidence="1">
    <location>
        <position position="111"/>
    </location>
</feature>
<name>A0ABQ7LWG4_BRACM</name>
<dbReference type="InterPro" id="IPR010982">
    <property type="entry name" value="Lambda_DNA-bd_dom_sf"/>
</dbReference>
<evidence type="ECO:0000313" key="1">
    <source>
        <dbReference type="EMBL" id="KAG5390612.1"/>
    </source>
</evidence>
<keyword evidence="2" id="KW-1185">Reference proteome</keyword>
<accession>A0ABQ7LWG4</accession>
<evidence type="ECO:0000313" key="2">
    <source>
        <dbReference type="Proteomes" id="UP000823674"/>
    </source>
</evidence>
<evidence type="ECO:0008006" key="3">
    <source>
        <dbReference type="Google" id="ProtNLM"/>
    </source>
</evidence>
<protein>
    <recommendedName>
        <fullName evidence="3">Multiprotein bridging factor 1 N-terminal domain-containing protein</fullName>
    </recommendedName>
</protein>